<name>A0A343JC33_9CLOT</name>
<keyword evidence="15" id="KW-0282">Flagellum</keyword>
<keyword evidence="6 12" id="KW-0812">Transmembrane</keyword>
<dbReference type="RefSeq" id="WP_119865229.1">
    <property type="nucleotide sequence ID" value="NZ_CP016786.1"/>
</dbReference>
<keyword evidence="8" id="KW-0375">Hydrogen ion transport</keyword>
<evidence type="ECO:0000256" key="1">
    <source>
        <dbReference type="ARBA" id="ARBA00004651"/>
    </source>
</evidence>
<keyword evidence="15" id="KW-0969">Cilium</keyword>
<feature type="domain" description="MotA/TolQ/ExbB proton channel" evidence="13">
    <location>
        <begin position="103"/>
        <end position="222"/>
    </location>
</feature>
<dbReference type="Pfam" id="PF01618">
    <property type="entry name" value="MotA_ExbB"/>
    <property type="match status" value="1"/>
</dbReference>
<evidence type="ECO:0000256" key="5">
    <source>
        <dbReference type="ARBA" id="ARBA00022500"/>
    </source>
</evidence>
<dbReference type="AlphaFoldDB" id="A0A343JC33"/>
<feature type="domain" description="Motility protein A N-terminal" evidence="14">
    <location>
        <begin position="10"/>
        <end position="94"/>
    </location>
</feature>
<sequence length="268" mass="29490">MKKTDILTGVGLVLGIALVVYGIVEGGPLMLFWDFASLLITGGGSISALLMTYTLSEVKNIGKVFMQAFKEANSSPKEIIVQFTDISKKARREGLLSLEDEINAMEDPFIKKGLQMVVDGVEPELIREILELEIAEMQARHERGAGMFQTWGAYAPAFGMLGTLIGLIQMLANVSDIANITKGMGVALITTFYGSVIANMICLPIYTNLQQKNNKEVEEKEMMLEGILAIQSGVNPRIVEEKLITYLPPKEKLEYLQNNVENDKGVVI</sequence>
<dbReference type="GO" id="GO:0006935">
    <property type="term" value="P:chemotaxis"/>
    <property type="evidence" value="ECO:0007669"/>
    <property type="project" value="UniProtKB-KW"/>
</dbReference>
<proteinExistence type="inferred from homology"/>
<protein>
    <submittedName>
        <fullName evidence="15">Flagellar motor protein MotP</fullName>
    </submittedName>
</protein>
<dbReference type="InterPro" id="IPR000540">
    <property type="entry name" value="Flag_MotA_CS"/>
</dbReference>
<keyword evidence="10" id="KW-0406">Ion transport</keyword>
<evidence type="ECO:0000259" key="13">
    <source>
        <dbReference type="Pfam" id="PF01618"/>
    </source>
</evidence>
<dbReference type="InterPro" id="IPR047055">
    <property type="entry name" value="MotA-like"/>
</dbReference>
<dbReference type="KEGG" id="cia:BEN51_06240"/>
<dbReference type="InterPro" id="IPR046786">
    <property type="entry name" value="MotA_N"/>
</dbReference>
<evidence type="ECO:0000256" key="6">
    <source>
        <dbReference type="ARBA" id="ARBA00022692"/>
    </source>
</evidence>
<evidence type="ECO:0000313" key="15">
    <source>
        <dbReference type="EMBL" id="ASW43091.1"/>
    </source>
</evidence>
<feature type="transmembrane region" description="Helical" evidence="12">
    <location>
        <begin position="184"/>
        <end position="206"/>
    </location>
</feature>
<dbReference type="InterPro" id="IPR002898">
    <property type="entry name" value="MotA_ExbB_proton_chnl"/>
</dbReference>
<dbReference type="Pfam" id="PF20560">
    <property type="entry name" value="MotA_N"/>
    <property type="match status" value="1"/>
</dbReference>
<keyword evidence="16" id="KW-1185">Reference proteome</keyword>
<dbReference type="Proteomes" id="UP000264883">
    <property type="component" value="Chromosome"/>
</dbReference>
<keyword evidence="3" id="KW-0813">Transport</keyword>
<evidence type="ECO:0000256" key="9">
    <source>
        <dbReference type="ARBA" id="ARBA00022989"/>
    </source>
</evidence>
<gene>
    <name evidence="15" type="ORF">BEN51_06240</name>
</gene>
<dbReference type="EMBL" id="CP016786">
    <property type="protein sequence ID" value="ASW43091.1"/>
    <property type="molecule type" value="Genomic_DNA"/>
</dbReference>
<evidence type="ECO:0000259" key="14">
    <source>
        <dbReference type="Pfam" id="PF20560"/>
    </source>
</evidence>
<evidence type="ECO:0000256" key="12">
    <source>
        <dbReference type="SAM" id="Phobius"/>
    </source>
</evidence>
<keyword evidence="5" id="KW-0145">Chemotaxis</keyword>
<evidence type="ECO:0000256" key="10">
    <source>
        <dbReference type="ARBA" id="ARBA00023065"/>
    </source>
</evidence>
<organism evidence="15 16">
    <name type="scientific">Clostridium isatidis</name>
    <dbReference type="NCBI Taxonomy" id="182773"/>
    <lineage>
        <taxon>Bacteria</taxon>
        <taxon>Bacillati</taxon>
        <taxon>Bacillota</taxon>
        <taxon>Clostridia</taxon>
        <taxon>Eubacteriales</taxon>
        <taxon>Clostridiaceae</taxon>
        <taxon>Clostridium</taxon>
    </lineage>
</organism>
<feature type="transmembrane region" description="Helical" evidence="12">
    <location>
        <begin position="151"/>
        <end position="172"/>
    </location>
</feature>
<accession>A0A343JC33</accession>
<evidence type="ECO:0000256" key="8">
    <source>
        <dbReference type="ARBA" id="ARBA00022781"/>
    </source>
</evidence>
<keyword evidence="7" id="KW-0283">Flagellar rotation</keyword>
<evidence type="ECO:0000256" key="4">
    <source>
        <dbReference type="ARBA" id="ARBA00022475"/>
    </source>
</evidence>
<dbReference type="GO" id="GO:0071978">
    <property type="term" value="P:bacterial-type flagellum-dependent swarming motility"/>
    <property type="evidence" value="ECO:0007669"/>
    <property type="project" value="InterPro"/>
</dbReference>
<evidence type="ECO:0000313" key="16">
    <source>
        <dbReference type="Proteomes" id="UP000264883"/>
    </source>
</evidence>
<comment type="similarity">
    <text evidence="2">Belongs to the MotA family.</text>
</comment>
<evidence type="ECO:0000256" key="3">
    <source>
        <dbReference type="ARBA" id="ARBA00022448"/>
    </source>
</evidence>
<feature type="transmembrane region" description="Helical" evidence="12">
    <location>
        <begin position="7"/>
        <end position="24"/>
    </location>
</feature>
<keyword evidence="11 12" id="KW-0472">Membrane</keyword>
<evidence type="ECO:0000256" key="2">
    <source>
        <dbReference type="ARBA" id="ARBA00008038"/>
    </source>
</evidence>
<reference evidence="15 16" key="1">
    <citation type="submission" date="2016-08" db="EMBL/GenBank/DDBJ databases">
        <title>Complete Genome Sequence Of The Indigo Reducing Clostridium isatidis DSM15098.</title>
        <authorList>
            <person name="Little G.T."/>
            <person name="Minton N.P."/>
        </authorList>
    </citation>
    <scope>NUCLEOTIDE SEQUENCE [LARGE SCALE GENOMIC DNA]</scope>
    <source>
        <strain evidence="15 16">DSM 15098</strain>
    </source>
</reference>
<dbReference type="PANTHER" id="PTHR30433:SF2">
    <property type="entry name" value="MOTILITY PROTEIN A"/>
    <property type="match status" value="1"/>
</dbReference>
<dbReference type="PROSITE" id="PS01307">
    <property type="entry name" value="MOTA"/>
    <property type="match status" value="1"/>
</dbReference>
<keyword evidence="15" id="KW-0966">Cell projection</keyword>
<evidence type="ECO:0000256" key="7">
    <source>
        <dbReference type="ARBA" id="ARBA00022779"/>
    </source>
</evidence>
<dbReference type="OrthoDB" id="9806929at2"/>
<keyword evidence="9 12" id="KW-1133">Transmembrane helix</keyword>
<comment type="subcellular location">
    <subcellularLocation>
        <location evidence="1">Cell membrane</location>
        <topology evidence="1">Multi-pass membrane protein</topology>
    </subcellularLocation>
</comment>
<dbReference type="GO" id="GO:1902600">
    <property type="term" value="P:proton transmembrane transport"/>
    <property type="evidence" value="ECO:0007669"/>
    <property type="project" value="UniProtKB-KW"/>
</dbReference>
<dbReference type="GO" id="GO:0005886">
    <property type="term" value="C:plasma membrane"/>
    <property type="evidence" value="ECO:0007669"/>
    <property type="project" value="UniProtKB-SubCell"/>
</dbReference>
<feature type="transmembrane region" description="Helical" evidence="12">
    <location>
        <begin position="30"/>
        <end position="53"/>
    </location>
</feature>
<dbReference type="PANTHER" id="PTHR30433">
    <property type="entry name" value="CHEMOTAXIS PROTEIN MOTA"/>
    <property type="match status" value="1"/>
</dbReference>
<keyword evidence="4" id="KW-1003">Cell membrane</keyword>
<evidence type="ECO:0000256" key="11">
    <source>
        <dbReference type="ARBA" id="ARBA00023136"/>
    </source>
</evidence>